<proteinExistence type="predicted"/>
<dbReference type="Pfam" id="PF09694">
    <property type="entry name" value="Gcw_chp"/>
    <property type="match status" value="1"/>
</dbReference>
<name>A0A382U6K8_9ZZZZ</name>
<dbReference type="AlphaFoldDB" id="A0A382U6K8"/>
<sequence>MKKLLIIAATLAAFSSIKAQDDMDISMEVGYQSKYVFRGIGLADESMTVSIDAAFEDAYLGMWTNQPITGNIDNEFDFYGGMGFDVAEGISMDVGGTLYYYPESGPGTSTFELYAGF</sequence>
<dbReference type="NCBIfam" id="TIGR02001">
    <property type="entry name" value="gcw_chp"/>
    <property type="match status" value="1"/>
</dbReference>
<protein>
    <recommendedName>
        <fullName evidence="2">Outer membrane protein beta-barrel domain-containing protein</fullName>
    </recommendedName>
</protein>
<organism evidence="1">
    <name type="scientific">marine metagenome</name>
    <dbReference type="NCBI Taxonomy" id="408172"/>
    <lineage>
        <taxon>unclassified sequences</taxon>
        <taxon>metagenomes</taxon>
        <taxon>ecological metagenomes</taxon>
    </lineage>
</organism>
<reference evidence="1" key="1">
    <citation type="submission" date="2018-05" db="EMBL/GenBank/DDBJ databases">
        <authorList>
            <person name="Lanie J.A."/>
            <person name="Ng W.-L."/>
            <person name="Kazmierczak K.M."/>
            <person name="Andrzejewski T.M."/>
            <person name="Davidsen T.M."/>
            <person name="Wayne K.J."/>
            <person name="Tettelin H."/>
            <person name="Glass J.I."/>
            <person name="Rusch D."/>
            <person name="Podicherti R."/>
            <person name="Tsui H.-C.T."/>
            <person name="Winkler M.E."/>
        </authorList>
    </citation>
    <scope>NUCLEOTIDE SEQUENCE</scope>
</reference>
<dbReference type="EMBL" id="UINC01141649">
    <property type="protein sequence ID" value="SVD29515.1"/>
    <property type="molecule type" value="Genomic_DNA"/>
</dbReference>
<evidence type="ECO:0008006" key="2">
    <source>
        <dbReference type="Google" id="ProtNLM"/>
    </source>
</evidence>
<gene>
    <name evidence="1" type="ORF">METZ01_LOCUS382369</name>
</gene>
<feature type="non-terminal residue" evidence="1">
    <location>
        <position position="117"/>
    </location>
</feature>
<dbReference type="InterPro" id="IPR010239">
    <property type="entry name" value="CHP02001"/>
</dbReference>
<evidence type="ECO:0000313" key="1">
    <source>
        <dbReference type="EMBL" id="SVD29515.1"/>
    </source>
</evidence>
<accession>A0A382U6K8</accession>